<evidence type="ECO:0000256" key="3">
    <source>
        <dbReference type="ARBA" id="ARBA00022475"/>
    </source>
</evidence>
<keyword evidence="7 10" id="KW-0472">Membrane</keyword>
<protein>
    <recommendedName>
        <fullName evidence="9">Prepilin leader peptidase/N-methyltransferase</fullName>
        <ecNumber evidence="9">2.1.1.-</ecNumber>
        <ecNumber evidence="9">3.4.23.43</ecNumber>
    </recommendedName>
</protein>
<keyword evidence="9" id="KW-0511">Multifunctional enzyme</keyword>
<evidence type="ECO:0000256" key="10">
    <source>
        <dbReference type="SAM" id="Phobius"/>
    </source>
</evidence>
<keyword evidence="3" id="KW-1003">Cell membrane</keyword>
<keyword evidence="6 10" id="KW-1133">Transmembrane helix</keyword>
<keyword evidence="14" id="KW-1185">Reference proteome</keyword>
<dbReference type="EC" id="2.1.1.-" evidence="9"/>
<dbReference type="OrthoDB" id="2087435at2"/>
<evidence type="ECO:0000256" key="7">
    <source>
        <dbReference type="ARBA" id="ARBA00023136"/>
    </source>
</evidence>
<feature type="transmembrane region" description="Helical" evidence="10">
    <location>
        <begin position="194"/>
        <end position="225"/>
    </location>
</feature>
<feature type="transmembrane region" description="Helical" evidence="10">
    <location>
        <begin position="161"/>
        <end position="182"/>
    </location>
</feature>
<dbReference type="EC" id="3.4.23.43" evidence="9"/>
<evidence type="ECO:0000259" key="11">
    <source>
        <dbReference type="Pfam" id="PF01478"/>
    </source>
</evidence>
<evidence type="ECO:0000313" key="14">
    <source>
        <dbReference type="Proteomes" id="UP000284333"/>
    </source>
</evidence>
<feature type="domain" description="Prepilin type IV endopeptidase peptidase" evidence="11">
    <location>
        <begin position="115"/>
        <end position="229"/>
    </location>
</feature>
<evidence type="ECO:0000256" key="6">
    <source>
        <dbReference type="ARBA" id="ARBA00022989"/>
    </source>
</evidence>
<evidence type="ECO:0000313" key="13">
    <source>
        <dbReference type="EMBL" id="RVW03633.1"/>
    </source>
</evidence>
<dbReference type="Proteomes" id="UP000284333">
    <property type="component" value="Unassembled WGS sequence"/>
</dbReference>
<dbReference type="InterPro" id="IPR050882">
    <property type="entry name" value="Prepilin_peptidase/N-MTase"/>
</dbReference>
<dbReference type="GO" id="GO:0032259">
    <property type="term" value="P:methylation"/>
    <property type="evidence" value="ECO:0007669"/>
    <property type="project" value="UniProtKB-KW"/>
</dbReference>
<dbReference type="GO" id="GO:0004190">
    <property type="term" value="F:aspartic-type endopeptidase activity"/>
    <property type="evidence" value="ECO:0007669"/>
    <property type="project" value="UniProtKB-EC"/>
</dbReference>
<dbReference type="EMBL" id="RKLN01000003">
    <property type="protein sequence ID" value="RVW03633.1"/>
    <property type="molecule type" value="Genomic_DNA"/>
</dbReference>
<dbReference type="PANTHER" id="PTHR30487:SF0">
    <property type="entry name" value="PREPILIN LEADER PEPTIDASE_N-METHYLTRANSFERASE-RELATED"/>
    <property type="match status" value="1"/>
</dbReference>
<name>A0A438AY87_9NOCA</name>
<accession>A0A438AY87</accession>
<dbReference type="Gene3D" id="1.20.120.1220">
    <property type="match status" value="1"/>
</dbReference>
<feature type="transmembrane region" description="Helical" evidence="10">
    <location>
        <begin position="6"/>
        <end position="26"/>
    </location>
</feature>
<comment type="subcellular location">
    <subcellularLocation>
        <location evidence="1">Cell inner membrane</location>
        <topology evidence="1">Multi-pass membrane protein</topology>
    </subcellularLocation>
    <subcellularLocation>
        <location evidence="9">Cell membrane</location>
        <topology evidence="9">Multi-pass membrane protein</topology>
    </subcellularLocation>
</comment>
<evidence type="ECO:0000256" key="2">
    <source>
        <dbReference type="ARBA" id="ARBA00005801"/>
    </source>
</evidence>
<comment type="catalytic activity">
    <reaction evidence="9">
        <text>Typically cleaves a -Gly-|-Phe- bond to release an N-terminal, basic peptide of 5-8 residues from type IV prepilin, and then N-methylates the new N-terminal amino group, the methyl donor being S-adenosyl-L-methionine.</text>
        <dbReference type="EC" id="3.4.23.43"/>
    </reaction>
</comment>
<dbReference type="InterPro" id="IPR000045">
    <property type="entry name" value="Prepilin_IV_endopep_pep"/>
</dbReference>
<dbReference type="InterPro" id="IPR014032">
    <property type="entry name" value="Peptidase_A24A_bac"/>
</dbReference>
<evidence type="ECO:0000256" key="8">
    <source>
        <dbReference type="RuleBase" id="RU003793"/>
    </source>
</evidence>
<evidence type="ECO:0000256" key="4">
    <source>
        <dbReference type="ARBA" id="ARBA00022519"/>
    </source>
</evidence>
<feature type="transmembrane region" description="Helical" evidence="10">
    <location>
        <begin position="84"/>
        <end position="103"/>
    </location>
</feature>
<keyword evidence="9" id="KW-0808">Transferase</keyword>
<sequence>MVTTIAPLLAVGAAGIVAGTLANRAIDRMQRETAQPDADPRCRCQLDPPSPLVTDRRIPVAVVDTFLHRGTCACCGRRQRLRPLVVELSTAALFVVLTVRLVSLDLLPALPAYLYFATVAVALTVIDIDCKRLPNFLVLPSYPAVFTLLAFAAAVQGDWPALLRAAVGAAALFGFYLVLALVHPAGMGLGDVKLAGVIGAVLAFVSYGAFVLGALLAFVFAAIAGAVLLITRRALVGTTIPFGPYMIAAALVGVVAAEPLGRAYLSWRTGA</sequence>
<feature type="domain" description="Prepilin peptidase A24 N-terminal" evidence="12">
    <location>
        <begin position="15"/>
        <end position="100"/>
    </location>
</feature>
<dbReference type="InterPro" id="IPR010627">
    <property type="entry name" value="Prepilin_pept_A24_N"/>
</dbReference>
<evidence type="ECO:0000256" key="5">
    <source>
        <dbReference type="ARBA" id="ARBA00022692"/>
    </source>
</evidence>
<comment type="function">
    <text evidence="9">Plays an essential role in type IV pili and type II pseudopili formation by proteolytically removing the leader sequence from substrate proteins and subsequently monomethylating the alpha-amino group of the newly exposed N-terminal phenylalanine.</text>
</comment>
<organism evidence="13 14">
    <name type="scientific">Rhodococcus spongiicola</name>
    <dbReference type="NCBI Taxonomy" id="2487352"/>
    <lineage>
        <taxon>Bacteria</taxon>
        <taxon>Bacillati</taxon>
        <taxon>Actinomycetota</taxon>
        <taxon>Actinomycetes</taxon>
        <taxon>Mycobacteriales</taxon>
        <taxon>Nocardiaceae</taxon>
        <taxon>Rhodococcus</taxon>
    </lineage>
</organism>
<dbReference type="GO" id="GO:0006465">
    <property type="term" value="P:signal peptide processing"/>
    <property type="evidence" value="ECO:0007669"/>
    <property type="project" value="TreeGrafter"/>
</dbReference>
<dbReference type="AlphaFoldDB" id="A0A438AY87"/>
<dbReference type="PRINTS" id="PR00864">
    <property type="entry name" value="PREPILNPTASE"/>
</dbReference>
<dbReference type="PANTHER" id="PTHR30487">
    <property type="entry name" value="TYPE 4 PREPILIN-LIKE PROTEINS LEADER PEPTIDE-PROCESSING ENZYME"/>
    <property type="match status" value="1"/>
</dbReference>
<keyword evidence="9" id="KW-0378">Hydrolase</keyword>
<feature type="transmembrane region" description="Helical" evidence="10">
    <location>
        <begin position="109"/>
        <end position="128"/>
    </location>
</feature>
<dbReference type="Pfam" id="PF01478">
    <property type="entry name" value="Peptidase_A24"/>
    <property type="match status" value="1"/>
</dbReference>
<feature type="transmembrane region" description="Helical" evidence="10">
    <location>
        <begin position="135"/>
        <end position="155"/>
    </location>
</feature>
<evidence type="ECO:0000256" key="9">
    <source>
        <dbReference type="RuleBase" id="RU003794"/>
    </source>
</evidence>
<keyword evidence="9" id="KW-0645">Protease</keyword>
<gene>
    <name evidence="13" type="ORF">EF834_11120</name>
</gene>
<proteinExistence type="inferred from homology"/>
<feature type="transmembrane region" description="Helical" evidence="10">
    <location>
        <begin position="245"/>
        <end position="265"/>
    </location>
</feature>
<evidence type="ECO:0000259" key="12">
    <source>
        <dbReference type="Pfam" id="PF06750"/>
    </source>
</evidence>
<dbReference type="GO" id="GO:0008168">
    <property type="term" value="F:methyltransferase activity"/>
    <property type="evidence" value="ECO:0007669"/>
    <property type="project" value="UniProtKB-KW"/>
</dbReference>
<keyword evidence="4" id="KW-0997">Cell inner membrane</keyword>
<keyword evidence="9" id="KW-0489">Methyltransferase</keyword>
<dbReference type="GO" id="GO:0005886">
    <property type="term" value="C:plasma membrane"/>
    <property type="evidence" value="ECO:0007669"/>
    <property type="project" value="UniProtKB-SubCell"/>
</dbReference>
<reference evidence="13 14" key="1">
    <citation type="submission" date="2018-11" db="EMBL/GenBank/DDBJ databases">
        <title>Rhodococcus spongicola sp. nov. and Rhodococcus xishaensis sp. nov. from marine sponges.</title>
        <authorList>
            <person name="Li L."/>
            <person name="Lin H.W."/>
        </authorList>
    </citation>
    <scope>NUCLEOTIDE SEQUENCE [LARGE SCALE GENOMIC DNA]</scope>
    <source>
        <strain evidence="13 14">LHW50502</strain>
    </source>
</reference>
<keyword evidence="5 9" id="KW-0812">Transmembrane</keyword>
<comment type="similarity">
    <text evidence="2 8">Belongs to the peptidase A24 family.</text>
</comment>
<comment type="caution">
    <text evidence="13">The sequence shown here is derived from an EMBL/GenBank/DDBJ whole genome shotgun (WGS) entry which is preliminary data.</text>
</comment>
<evidence type="ECO:0000256" key="1">
    <source>
        <dbReference type="ARBA" id="ARBA00004429"/>
    </source>
</evidence>
<dbReference type="Pfam" id="PF06750">
    <property type="entry name" value="A24_N_bact"/>
    <property type="match status" value="1"/>
</dbReference>